<organism evidence="1 2">
    <name type="scientific">Debaryomyces fabryi</name>
    <dbReference type="NCBI Taxonomy" id="58627"/>
    <lineage>
        <taxon>Eukaryota</taxon>
        <taxon>Fungi</taxon>
        <taxon>Dikarya</taxon>
        <taxon>Ascomycota</taxon>
        <taxon>Saccharomycotina</taxon>
        <taxon>Pichiomycetes</taxon>
        <taxon>Debaryomycetaceae</taxon>
        <taxon>Debaryomyces</taxon>
    </lineage>
</organism>
<dbReference type="AlphaFoldDB" id="A0A0V1Q278"/>
<name>A0A0V1Q278_9ASCO</name>
<reference evidence="1 2" key="1">
    <citation type="submission" date="2015-11" db="EMBL/GenBank/DDBJ databases">
        <title>The genome of Debaryomyces fabryi.</title>
        <authorList>
            <person name="Tafer H."/>
            <person name="Lopandic K."/>
        </authorList>
    </citation>
    <scope>NUCLEOTIDE SEQUENCE [LARGE SCALE GENOMIC DNA]</scope>
    <source>
        <strain evidence="1 2">CBS 789</strain>
    </source>
</reference>
<dbReference type="Proteomes" id="UP000054251">
    <property type="component" value="Unassembled WGS sequence"/>
</dbReference>
<keyword evidence="2" id="KW-1185">Reference proteome</keyword>
<gene>
    <name evidence="1" type="ORF">AC631_01795</name>
</gene>
<accession>A0A0V1Q278</accession>
<protein>
    <submittedName>
        <fullName evidence="1">Uncharacterized protein</fullName>
    </submittedName>
</protein>
<evidence type="ECO:0000313" key="2">
    <source>
        <dbReference type="Proteomes" id="UP000054251"/>
    </source>
</evidence>
<dbReference type="GeneID" id="26838804"/>
<dbReference type="RefSeq" id="XP_015468528.1">
    <property type="nucleotide sequence ID" value="XM_015610625.1"/>
</dbReference>
<dbReference type="EMBL" id="LMYN01000027">
    <property type="protein sequence ID" value="KSA02426.1"/>
    <property type="molecule type" value="Genomic_DNA"/>
</dbReference>
<dbReference type="OrthoDB" id="4072889at2759"/>
<evidence type="ECO:0000313" key="1">
    <source>
        <dbReference type="EMBL" id="KSA02426.1"/>
    </source>
</evidence>
<proteinExistence type="predicted"/>
<comment type="caution">
    <text evidence="1">The sequence shown here is derived from an EMBL/GenBank/DDBJ whole genome shotgun (WGS) entry which is preliminary data.</text>
</comment>
<sequence length="147" mass="17293">MSFAGRLKCYISSFLVIYAVYLLTYKCSKLDESPLEHGIESVFHPLSHHHSSFCDGLNKGVHFVNPYFETAGNYFDQHVRSHSLFKQYAIDNKLEVVKSSYYSHVYPLVIKFFEFFEVVEYHVYQHFAQQWARVQDFYTSQIAPKLA</sequence>